<sequence length="415" mass="40902">MAPAQLAHPPRAARALVPLVALLACLVALTGCSAPASPAGPGTGGSEASGASGTAAPSPSPSSSPVDPHVAAAQRALAPLDLRARAAQLLVVGVPAADLAAGGALLAQAPYGGVFISGRSTASAAGVGAVTGPWADRARQAGQPVPWVAADQEGGAVQTFSGPGFEDLPTARQQGREAPAAVQERARGVGVSLRAAGITLDLAPVADVVPAGTARGNAPIGKYGREYGATAEEVVEDAGAVVAGLGEAGVVATVKHFPGLGRVTGNTDLVSDVRDAKTTASDPDVALFGQLAALPQRPFVMTSSAVYEQIDPGAPAAFSSAVVTGLLREQLGVDGVVISDDLGRAKAVASVPPADRATRFIDAGGTLVLTVDPELAPTMLDALVAKAQAEPAFAAEVDAAALVALEAKSRAGLLP</sequence>
<feature type="region of interest" description="Disordered" evidence="6">
    <location>
        <begin position="36"/>
        <end position="69"/>
    </location>
</feature>
<name>A0A5C8ZJ05_9ACTN</name>
<feature type="compositionally biased region" description="Low complexity" evidence="6">
    <location>
        <begin position="48"/>
        <end position="69"/>
    </location>
</feature>
<keyword evidence="7" id="KW-0732">Signal</keyword>
<dbReference type="GO" id="GO:0004563">
    <property type="term" value="F:beta-N-acetylhexosaminidase activity"/>
    <property type="evidence" value="ECO:0007669"/>
    <property type="project" value="UniProtKB-EC"/>
</dbReference>
<keyword evidence="4 9" id="KW-0378">Hydrolase</keyword>
<dbReference type="InterPro" id="IPR036962">
    <property type="entry name" value="Glyco_hydro_3_N_sf"/>
</dbReference>
<feature type="chain" id="PRO_5022724558" description="beta-N-acetylhexosaminidase" evidence="7">
    <location>
        <begin position="37"/>
        <end position="415"/>
    </location>
</feature>
<keyword evidence="10" id="KW-1185">Reference proteome</keyword>
<dbReference type="EC" id="3.2.1.52" evidence="3"/>
<dbReference type="RefSeq" id="WP_147924656.1">
    <property type="nucleotide sequence ID" value="NZ_VKAC01000001.1"/>
</dbReference>
<evidence type="ECO:0000313" key="9">
    <source>
        <dbReference type="EMBL" id="TXR58045.1"/>
    </source>
</evidence>
<dbReference type="Proteomes" id="UP000321234">
    <property type="component" value="Unassembled WGS sequence"/>
</dbReference>
<comment type="caution">
    <text evidence="9">The sequence shown here is derived from an EMBL/GenBank/DDBJ whole genome shotgun (WGS) entry which is preliminary data.</text>
</comment>
<organism evidence="9 10">
    <name type="scientific">Quadrisphaera setariae</name>
    <dbReference type="NCBI Taxonomy" id="2593304"/>
    <lineage>
        <taxon>Bacteria</taxon>
        <taxon>Bacillati</taxon>
        <taxon>Actinomycetota</taxon>
        <taxon>Actinomycetes</taxon>
        <taxon>Kineosporiales</taxon>
        <taxon>Kineosporiaceae</taxon>
        <taxon>Quadrisphaera</taxon>
    </lineage>
</organism>
<dbReference type="PANTHER" id="PTHR30480:SF13">
    <property type="entry name" value="BETA-HEXOSAMINIDASE"/>
    <property type="match status" value="1"/>
</dbReference>
<feature type="domain" description="Glycoside hydrolase family 3 N-terminal" evidence="8">
    <location>
        <begin position="82"/>
        <end position="392"/>
    </location>
</feature>
<evidence type="ECO:0000256" key="1">
    <source>
        <dbReference type="ARBA" id="ARBA00001231"/>
    </source>
</evidence>
<dbReference type="InterPro" id="IPR050226">
    <property type="entry name" value="NagZ_Beta-hexosaminidase"/>
</dbReference>
<dbReference type="GO" id="GO:0009254">
    <property type="term" value="P:peptidoglycan turnover"/>
    <property type="evidence" value="ECO:0007669"/>
    <property type="project" value="TreeGrafter"/>
</dbReference>
<dbReference type="GO" id="GO:0005975">
    <property type="term" value="P:carbohydrate metabolic process"/>
    <property type="evidence" value="ECO:0007669"/>
    <property type="project" value="InterPro"/>
</dbReference>
<accession>A0A5C8ZJ05</accession>
<reference evidence="9 10" key="1">
    <citation type="submission" date="2019-07" db="EMBL/GenBank/DDBJ databases">
        <title>Quadrisphaera sp. strain DD2A genome sequencing and assembly.</title>
        <authorList>
            <person name="Kim I."/>
        </authorList>
    </citation>
    <scope>NUCLEOTIDE SEQUENCE [LARGE SCALE GENOMIC DNA]</scope>
    <source>
        <strain evidence="9 10">DD2A</strain>
    </source>
</reference>
<proteinExistence type="inferred from homology"/>
<evidence type="ECO:0000256" key="4">
    <source>
        <dbReference type="ARBA" id="ARBA00022801"/>
    </source>
</evidence>
<evidence type="ECO:0000256" key="2">
    <source>
        <dbReference type="ARBA" id="ARBA00005336"/>
    </source>
</evidence>
<protein>
    <recommendedName>
        <fullName evidence="3">beta-N-acetylhexosaminidase</fullName>
        <ecNumber evidence="3">3.2.1.52</ecNumber>
    </recommendedName>
</protein>
<feature type="signal peptide" evidence="7">
    <location>
        <begin position="1"/>
        <end position="36"/>
    </location>
</feature>
<dbReference type="Gene3D" id="3.20.20.300">
    <property type="entry name" value="Glycoside hydrolase, family 3, N-terminal domain"/>
    <property type="match status" value="1"/>
</dbReference>
<dbReference type="PROSITE" id="PS00775">
    <property type="entry name" value="GLYCOSYL_HYDROL_F3"/>
    <property type="match status" value="1"/>
</dbReference>
<evidence type="ECO:0000256" key="5">
    <source>
        <dbReference type="ARBA" id="ARBA00023295"/>
    </source>
</evidence>
<dbReference type="OrthoDB" id="9805821at2"/>
<evidence type="ECO:0000259" key="8">
    <source>
        <dbReference type="Pfam" id="PF00933"/>
    </source>
</evidence>
<gene>
    <name evidence="9" type="ORF">FMM08_02200</name>
</gene>
<evidence type="ECO:0000313" key="10">
    <source>
        <dbReference type="Proteomes" id="UP000321234"/>
    </source>
</evidence>
<dbReference type="Pfam" id="PF00933">
    <property type="entry name" value="Glyco_hydro_3"/>
    <property type="match status" value="1"/>
</dbReference>
<dbReference type="EMBL" id="VKAC01000001">
    <property type="protein sequence ID" value="TXR58045.1"/>
    <property type="molecule type" value="Genomic_DNA"/>
</dbReference>
<evidence type="ECO:0000256" key="7">
    <source>
        <dbReference type="SAM" id="SignalP"/>
    </source>
</evidence>
<evidence type="ECO:0000256" key="6">
    <source>
        <dbReference type="SAM" id="MobiDB-lite"/>
    </source>
</evidence>
<dbReference type="SUPFAM" id="SSF51445">
    <property type="entry name" value="(Trans)glycosidases"/>
    <property type="match status" value="1"/>
</dbReference>
<keyword evidence="5" id="KW-0326">Glycosidase</keyword>
<evidence type="ECO:0000256" key="3">
    <source>
        <dbReference type="ARBA" id="ARBA00012663"/>
    </source>
</evidence>
<comment type="similarity">
    <text evidence="2">Belongs to the glycosyl hydrolase 3 family.</text>
</comment>
<dbReference type="InterPro" id="IPR001764">
    <property type="entry name" value="Glyco_hydro_3_N"/>
</dbReference>
<dbReference type="AlphaFoldDB" id="A0A5C8ZJ05"/>
<dbReference type="InterPro" id="IPR019800">
    <property type="entry name" value="Glyco_hydro_3_AS"/>
</dbReference>
<comment type="catalytic activity">
    <reaction evidence="1">
        <text>Hydrolysis of terminal non-reducing N-acetyl-D-hexosamine residues in N-acetyl-beta-D-hexosaminides.</text>
        <dbReference type="EC" id="3.2.1.52"/>
    </reaction>
</comment>
<dbReference type="InterPro" id="IPR017853">
    <property type="entry name" value="GH"/>
</dbReference>
<dbReference type="PANTHER" id="PTHR30480">
    <property type="entry name" value="BETA-HEXOSAMINIDASE-RELATED"/>
    <property type="match status" value="1"/>
</dbReference>